<dbReference type="AlphaFoldDB" id="A0A2U3NT35"/>
<reference evidence="2 3" key="1">
    <citation type="submission" date="2017-01" db="EMBL/GenBank/DDBJ databases">
        <authorList>
            <consortium name="Urmite Genomes"/>
        </authorList>
    </citation>
    <scope>NUCLEOTIDE SEQUENCE [LARGE SCALE GENOMIC DNA]</scope>
    <source>
        <strain evidence="2 3">AB57</strain>
    </source>
</reference>
<dbReference type="Proteomes" id="UP000240988">
    <property type="component" value="Unassembled WGS sequence"/>
</dbReference>
<name>A0A2U3NT35_9MYCO</name>
<dbReference type="RefSeq" id="WP_157900598.1">
    <property type="nucleotide sequence ID" value="NZ_LT721901.1"/>
</dbReference>
<protein>
    <submittedName>
        <fullName evidence="2">Mycobacterium rhizamassiliense ORFan</fullName>
    </submittedName>
</protein>
<proteinExistence type="predicted"/>
<dbReference type="OrthoDB" id="4750353at2"/>
<feature type="compositionally biased region" description="Polar residues" evidence="1">
    <location>
        <begin position="83"/>
        <end position="108"/>
    </location>
</feature>
<gene>
    <name evidence="2" type="ORF">MRAB57_2510</name>
</gene>
<sequence>MTNIPSPSHDAPVADARRRQIRTMQLLFAGAAAVATLALFGTAQPGGATVSLASAGTPHVSINGGGAGGVKAVNDDSPGGVNDQGQTSGDIFTQNAQDQSTADGAGTS</sequence>
<organism evidence="2 3">
    <name type="scientific">Mycobacterium rhizamassiliense</name>
    <dbReference type="NCBI Taxonomy" id="1841860"/>
    <lineage>
        <taxon>Bacteria</taxon>
        <taxon>Bacillati</taxon>
        <taxon>Actinomycetota</taxon>
        <taxon>Actinomycetes</taxon>
        <taxon>Mycobacteriales</taxon>
        <taxon>Mycobacteriaceae</taxon>
        <taxon>Mycobacterium</taxon>
    </lineage>
</organism>
<evidence type="ECO:0000313" key="2">
    <source>
        <dbReference type="EMBL" id="SPM34690.1"/>
    </source>
</evidence>
<keyword evidence="3" id="KW-1185">Reference proteome</keyword>
<dbReference type="EMBL" id="FUFA01000004">
    <property type="protein sequence ID" value="SPM34690.1"/>
    <property type="molecule type" value="Genomic_DNA"/>
</dbReference>
<evidence type="ECO:0000256" key="1">
    <source>
        <dbReference type="SAM" id="MobiDB-lite"/>
    </source>
</evidence>
<evidence type="ECO:0000313" key="3">
    <source>
        <dbReference type="Proteomes" id="UP000240988"/>
    </source>
</evidence>
<feature type="region of interest" description="Disordered" evidence="1">
    <location>
        <begin position="65"/>
        <end position="108"/>
    </location>
</feature>
<accession>A0A2U3NT35</accession>